<sequence>MTVPFDGRPPNTPPQALPPNRTPLADLAALGPHALIAPLERILPDIDHDRGIVSAFNSGGGGDEEWSRRNKGGGESGDSDTGGGEPKPEGDD</sequence>
<evidence type="ECO:0000313" key="2">
    <source>
        <dbReference type="EMBL" id="GAA1107246.1"/>
    </source>
</evidence>
<feature type="region of interest" description="Disordered" evidence="1">
    <location>
        <begin position="1"/>
        <end position="25"/>
    </location>
</feature>
<comment type="caution">
    <text evidence="2">The sequence shown here is derived from an EMBL/GenBank/DDBJ whole genome shotgun (WGS) entry which is preliminary data.</text>
</comment>
<dbReference type="EMBL" id="BAAALD010000069">
    <property type="protein sequence ID" value="GAA1107246.1"/>
    <property type="molecule type" value="Genomic_DNA"/>
</dbReference>
<gene>
    <name evidence="2" type="ORF">GCM10009663_56520</name>
</gene>
<dbReference type="RefSeq" id="WP_344626522.1">
    <property type="nucleotide sequence ID" value="NZ_BAAALD010000069.1"/>
</dbReference>
<evidence type="ECO:0008006" key="4">
    <source>
        <dbReference type="Google" id="ProtNLM"/>
    </source>
</evidence>
<keyword evidence="3" id="KW-1185">Reference proteome</keyword>
<reference evidence="2 3" key="1">
    <citation type="journal article" date="2019" name="Int. J. Syst. Evol. Microbiol.">
        <title>The Global Catalogue of Microorganisms (GCM) 10K type strain sequencing project: providing services to taxonomists for standard genome sequencing and annotation.</title>
        <authorList>
            <consortium name="The Broad Institute Genomics Platform"/>
            <consortium name="The Broad Institute Genome Sequencing Center for Infectious Disease"/>
            <person name="Wu L."/>
            <person name="Ma J."/>
        </authorList>
    </citation>
    <scope>NUCLEOTIDE SEQUENCE [LARGE SCALE GENOMIC DNA]</scope>
    <source>
        <strain evidence="2 3">JCM 13002</strain>
    </source>
</reference>
<name>A0ABN1TXB0_9ACTN</name>
<feature type="region of interest" description="Disordered" evidence="1">
    <location>
        <begin position="47"/>
        <end position="92"/>
    </location>
</feature>
<evidence type="ECO:0000256" key="1">
    <source>
        <dbReference type="SAM" id="MobiDB-lite"/>
    </source>
</evidence>
<evidence type="ECO:0000313" key="3">
    <source>
        <dbReference type="Proteomes" id="UP001499987"/>
    </source>
</evidence>
<accession>A0ABN1TXB0</accession>
<feature type="compositionally biased region" description="Pro residues" evidence="1">
    <location>
        <begin position="10"/>
        <end position="21"/>
    </location>
</feature>
<feature type="compositionally biased region" description="Gly residues" evidence="1">
    <location>
        <begin position="73"/>
        <end position="85"/>
    </location>
</feature>
<proteinExistence type="predicted"/>
<dbReference type="Proteomes" id="UP001499987">
    <property type="component" value="Unassembled WGS sequence"/>
</dbReference>
<protein>
    <recommendedName>
        <fullName evidence="4">ATP-grasp-modified RiPP</fullName>
    </recommendedName>
</protein>
<organism evidence="2 3">
    <name type="scientific">Kitasatospora arboriphila</name>
    <dbReference type="NCBI Taxonomy" id="258052"/>
    <lineage>
        <taxon>Bacteria</taxon>
        <taxon>Bacillati</taxon>
        <taxon>Actinomycetota</taxon>
        <taxon>Actinomycetes</taxon>
        <taxon>Kitasatosporales</taxon>
        <taxon>Streptomycetaceae</taxon>
        <taxon>Kitasatospora</taxon>
    </lineage>
</organism>